<proteinExistence type="predicted"/>
<evidence type="ECO:0000313" key="1">
    <source>
        <dbReference type="EMBL" id="VAX07378.1"/>
    </source>
</evidence>
<sequence length="32" mass="3885">MTLIDDYQIRRVYDEERKTFLVPTLRVGMHMG</sequence>
<dbReference type="EMBL" id="UOFX01000023">
    <property type="protein sequence ID" value="VAX07378.1"/>
    <property type="molecule type" value="Genomic_DNA"/>
</dbReference>
<reference evidence="1" key="1">
    <citation type="submission" date="2018-06" db="EMBL/GenBank/DDBJ databases">
        <authorList>
            <person name="Zhirakovskaya E."/>
        </authorList>
    </citation>
    <scope>NUCLEOTIDE SEQUENCE</scope>
</reference>
<dbReference type="AlphaFoldDB" id="A0A3B1B7K2"/>
<organism evidence="1">
    <name type="scientific">hydrothermal vent metagenome</name>
    <dbReference type="NCBI Taxonomy" id="652676"/>
    <lineage>
        <taxon>unclassified sequences</taxon>
        <taxon>metagenomes</taxon>
        <taxon>ecological metagenomes</taxon>
    </lineage>
</organism>
<protein>
    <submittedName>
        <fullName evidence="1">Uncharacterized protein</fullName>
    </submittedName>
</protein>
<accession>A0A3B1B7K2</accession>
<gene>
    <name evidence="1" type="ORF">MNBD_GAMMA26-2645</name>
</gene>
<name>A0A3B1B7K2_9ZZZZ</name>